<dbReference type="Gene3D" id="3.90.550.10">
    <property type="entry name" value="Spore Coat Polysaccharide Biosynthesis Protein SpsA, Chain A"/>
    <property type="match status" value="1"/>
</dbReference>
<accession>A0A3Q9IYF8</accession>
<evidence type="ECO:0000313" key="1">
    <source>
        <dbReference type="EMBL" id="AZS35899.1"/>
    </source>
</evidence>
<dbReference type="Proteomes" id="UP000276888">
    <property type="component" value="Chromosome"/>
</dbReference>
<gene>
    <name evidence="1" type="ORF">CVS47_00497</name>
</gene>
<evidence type="ECO:0000313" key="2">
    <source>
        <dbReference type="Proteomes" id="UP000276888"/>
    </source>
</evidence>
<dbReference type="InterPro" id="IPR029044">
    <property type="entry name" value="Nucleotide-diphossugar_trans"/>
</dbReference>
<dbReference type="AlphaFoldDB" id="A0A3Q9IYF8"/>
<reference evidence="1 2" key="1">
    <citation type="submission" date="2018-08" db="EMBL/GenBank/DDBJ databases">
        <title>Microbacterium lemovicicum sp. nov., a bacterium isolated from a natural uranium-rich soil.</title>
        <authorList>
            <person name="ORTET P."/>
        </authorList>
    </citation>
    <scope>NUCLEOTIDE SEQUENCE [LARGE SCALE GENOMIC DNA]</scope>
    <source>
        <strain evidence="1 2">Viu22</strain>
    </source>
</reference>
<keyword evidence="2" id="KW-1185">Reference proteome</keyword>
<organism evidence="1 2">
    <name type="scientific">Microbacterium lemovicicum</name>
    <dbReference type="NCBI Taxonomy" id="1072463"/>
    <lineage>
        <taxon>Bacteria</taxon>
        <taxon>Bacillati</taxon>
        <taxon>Actinomycetota</taxon>
        <taxon>Actinomycetes</taxon>
        <taxon>Micrococcales</taxon>
        <taxon>Microbacteriaceae</taxon>
        <taxon>Microbacterium</taxon>
    </lineage>
</organism>
<dbReference type="KEGG" id="mlv:CVS47_00497"/>
<dbReference type="SUPFAM" id="SSF53448">
    <property type="entry name" value="Nucleotide-diphospho-sugar transferases"/>
    <property type="match status" value="1"/>
</dbReference>
<dbReference type="EMBL" id="CP031423">
    <property type="protein sequence ID" value="AZS35899.1"/>
    <property type="molecule type" value="Genomic_DNA"/>
</dbReference>
<dbReference type="RefSeq" id="WP_127094664.1">
    <property type="nucleotide sequence ID" value="NZ_CP031423.1"/>
</dbReference>
<proteinExistence type="predicted"/>
<name>A0A3Q9IYF8_9MICO</name>
<dbReference type="OrthoDB" id="1494230at2"/>
<sequence length="249" mass="28112">MSGLIFTIAQNGYDTAFLQCIASQRAYARRIGVEYVAVTRPSRVEDTALSAWLKLPLAQAGLESGYDWVMYIDADCEVSGLAPDFREGRDPNGSVFMADGRSGRVNSGVIMCRNTEAARTFLNLVIDSATSVVPPEDRLHLKYENGNVIFVDRVHGGVSPLSQEWNNASDPDLADFVRHYTGDMRPMLKRTPWRELQYRVLKRFRSRQLSKFQSQPESRGEGFVTALMRLRDEVLEAHPEITLAVTHRR</sequence>
<evidence type="ECO:0008006" key="3">
    <source>
        <dbReference type="Google" id="ProtNLM"/>
    </source>
</evidence>
<protein>
    <recommendedName>
        <fullName evidence="3">Nucleotide-diphospho-sugar transferase domain-containing protein</fullName>
    </recommendedName>
</protein>